<sequence>MPRSARRHLGSAAAALALTVAATGAAPPLAAVAGVDRLAEAGAPGIGDPYFPLDGNGGIDVLHYDVRDRYAFGSRRLTGRTRLDVRATQALTSFHLDLLLAVRGVHVDGAKAAYRKVGKHELRITPARPLASGQEFRVTVAYAGRPATKSYAGESNWLANAHEVVTMNEPHMAPWWFPANDHPLDKATFDLRITVPKGKQVIANGLPQGQRTRGAWTTHHWRAADRMATYLAFFAAGDFAVDRGTSGGVPWINAASRHLPGNGPKVALRWLGKTPRITKWLASELGEYPFRSNGGLVTSLGVGFALENQTRPTYPYVGGGSTWLLVHELAHQWFGDSVSIAGWRDIWLNEGFASYFEYRWAETHGGQSVDSWLRHTYTFYNAGDGFWALSVADPGARQIFSGPVYERGALTLAALRNVVGDDAFGSILRTWVEERRDGNATTADFVALAERLSGRDLDAFFEAWVYAGVKPADTVANGLG</sequence>
<comment type="cofactor">
    <cofactor evidence="2">
        <name>Zn(2+)</name>
        <dbReference type="ChEBI" id="CHEBI:29105"/>
    </cofactor>
</comment>
<evidence type="ECO:0000313" key="16">
    <source>
        <dbReference type="EMBL" id="GAA2116302.1"/>
    </source>
</evidence>
<keyword evidence="13" id="KW-0732">Signal</keyword>
<gene>
    <name evidence="16" type="ORF">GCM10009843_06420</name>
</gene>
<evidence type="ECO:0000256" key="11">
    <source>
        <dbReference type="ARBA" id="ARBA00029811"/>
    </source>
</evidence>
<dbReference type="PANTHER" id="PTHR11533">
    <property type="entry name" value="PROTEASE M1 ZINC METALLOPROTEASE"/>
    <property type="match status" value="1"/>
</dbReference>
<feature type="chain" id="PRO_5045234370" description="Aminopeptidase N" evidence="13">
    <location>
        <begin position="26"/>
        <end position="480"/>
    </location>
</feature>
<evidence type="ECO:0000256" key="9">
    <source>
        <dbReference type="ARBA" id="ARBA00022833"/>
    </source>
</evidence>
<dbReference type="CDD" id="cd09603">
    <property type="entry name" value="M1_APN_like"/>
    <property type="match status" value="1"/>
</dbReference>
<dbReference type="PANTHER" id="PTHR11533:SF297">
    <property type="entry name" value="AMINOPEPTIDASE N"/>
    <property type="match status" value="1"/>
</dbReference>
<evidence type="ECO:0000256" key="3">
    <source>
        <dbReference type="ARBA" id="ARBA00010136"/>
    </source>
</evidence>
<comment type="catalytic activity">
    <reaction evidence="1">
        <text>Release of an N-terminal amino acid, Xaa-|-Yaa- from a peptide, amide or arylamide. Xaa is preferably Ala, but may be most amino acids including Pro (slow action). When a terminal hydrophobic residue is followed by a prolyl residue, the two may be released as an intact Xaa-Pro dipeptide.</text>
        <dbReference type="EC" id="3.4.11.2"/>
    </reaction>
</comment>
<keyword evidence="8" id="KW-0378">Hydrolase</keyword>
<feature type="signal peptide" evidence="13">
    <location>
        <begin position="1"/>
        <end position="25"/>
    </location>
</feature>
<dbReference type="PROSITE" id="PS51318">
    <property type="entry name" value="TAT"/>
    <property type="match status" value="1"/>
</dbReference>
<dbReference type="InterPro" id="IPR001930">
    <property type="entry name" value="Peptidase_M1"/>
</dbReference>
<accession>A0ABP5JJN6</accession>
<dbReference type="InterPro" id="IPR027268">
    <property type="entry name" value="Peptidase_M4/M1_CTD_sf"/>
</dbReference>
<dbReference type="RefSeq" id="WP_344302172.1">
    <property type="nucleotide sequence ID" value="NZ_BAAAQQ010000002.1"/>
</dbReference>
<proteinExistence type="inferred from homology"/>
<evidence type="ECO:0000256" key="6">
    <source>
        <dbReference type="ARBA" id="ARBA00022670"/>
    </source>
</evidence>
<evidence type="ECO:0000259" key="14">
    <source>
        <dbReference type="Pfam" id="PF01433"/>
    </source>
</evidence>
<evidence type="ECO:0000256" key="12">
    <source>
        <dbReference type="ARBA" id="ARBA00031533"/>
    </source>
</evidence>
<evidence type="ECO:0000256" key="2">
    <source>
        <dbReference type="ARBA" id="ARBA00001947"/>
    </source>
</evidence>
<comment type="similarity">
    <text evidence="3">Belongs to the peptidase M1 family.</text>
</comment>
<dbReference type="InterPro" id="IPR045357">
    <property type="entry name" value="Aminopeptidase_N-like_N"/>
</dbReference>
<feature type="domain" description="Aminopeptidase N-like N-terminal" evidence="15">
    <location>
        <begin position="63"/>
        <end position="231"/>
    </location>
</feature>
<dbReference type="Pfam" id="PF01433">
    <property type="entry name" value="Peptidase_M1"/>
    <property type="match status" value="1"/>
</dbReference>
<keyword evidence="7" id="KW-0479">Metal-binding</keyword>
<evidence type="ECO:0000256" key="8">
    <source>
        <dbReference type="ARBA" id="ARBA00022801"/>
    </source>
</evidence>
<dbReference type="PRINTS" id="PR00756">
    <property type="entry name" value="ALADIPTASE"/>
</dbReference>
<dbReference type="SUPFAM" id="SSF55486">
    <property type="entry name" value="Metalloproteases ('zincins'), catalytic domain"/>
    <property type="match status" value="1"/>
</dbReference>
<evidence type="ECO:0000256" key="13">
    <source>
        <dbReference type="SAM" id="SignalP"/>
    </source>
</evidence>
<evidence type="ECO:0000313" key="17">
    <source>
        <dbReference type="Proteomes" id="UP001500575"/>
    </source>
</evidence>
<name>A0ABP5JJN6_9ACTN</name>
<keyword evidence="9" id="KW-0862">Zinc</keyword>
<keyword evidence="6" id="KW-0645">Protease</keyword>
<evidence type="ECO:0000256" key="4">
    <source>
        <dbReference type="ARBA" id="ARBA00012564"/>
    </source>
</evidence>
<dbReference type="SUPFAM" id="SSF63737">
    <property type="entry name" value="Leukotriene A4 hydrolase N-terminal domain"/>
    <property type="match status" value="1"/>
</dbReference>
<keyword evidence="10" id="KW-0482">Metalloprotease</keyword>
<evidence type="ECO:0000256" key="5">
    <source>
        <dbReference type="ARBA" id="ARBA00015611"/>
    </source>
</evidence>
<dbReference type="InterPro" id="IPR006311">
    <property type="entry name" value="TAT_signal"/>
</dbReference>
<organism evidence="16 17">
    <name type="scientific">Nocardioides bigeumensis</name>
    <dbReference type="NCBI Taxonomy" id="433657"/>
    <lineage>
        <taxon>Bacteria</taxon>
        <taxon>Bacillati</taxon>
        <taxon>Actinomycetota</taxon>
        <taxon>Actinomycetes</taxon>
        <taxon>Propionibacteriales</taxon>
        <taxon>Nocardioidaceae</taxon>
        <taxon>Nocardioides</taxon>
    </lineage>
</organism>
<feature type="domain" description="Peptidase M1 membrane alanine aminopeptidase" evidence="14">
    <location>
        <begin position="324"/>
        <end position="464"/>
    </location>
</feature>
<evidence type="ECO:0000256" key="1">
    <source>
        <dbReference type="ARBA" id="ARBA00000098"/>
    </source>
</evidence>
<protein>
    <recommendedName>
        <fullName evidence="5">Aminopeptidase N</fullName>
        <ecNumber evidence="4">3.4.11.2</ecNumber>
    </recommendedName>
    <alternativeName>
        <fullName evidence="11">Alanine aminopeptidase</fullName>
    </alternativeName>
    <alternativeName>
        <fullName evidence="12">Lysyl aminopeptidase</fullName>
    </alternativeName>
</protein>
<comment type="caution">
    <text evidence="16">The sequence shown here is derived from an EMBL/GenBank/DDBJ whole genome shotgun (WGS) entry which is preliminary data.</text>
</comment>
<evidence type="ECO:0000256" key="10">
    <source>
        <dbReference type="ARBA" id="ARBA00023049"/>
    </source>
</evidence>
<dbReference type="Gene3D" id="1.10.390.10">
    <property type="entry name" value="Neutral Protease Domain 2"/>
    <property type="match status" value="1"/>
</dbReference>
<reference evidence="17" key="1">
    <citation type="journal article" date="2019" name="Int. J. Syst. Evol. Microbiol.">
        <title>The Global Catalogue of Microorganisms (GCM) 10K type strain sequencing project: providing services to taxonomists for standard genome sequencing and annotation.</title>
        <authorList>
            <consortium name="The Broad Institute Genomics Platform"/>
            <consortium name="The Broad Institute Genome Sequencing Center for Infectious Disease"/>
            <person name="Wu L."/>
            <person name="Ma J."/>
        </authorList>
    </citation>
    <scope>NUCLEOTIDE SEQUENCE [LARGE SCALE GENOMIC DNA]</scope>
    <source>
        <strain evidence="17">JCM 16021</strain>
    </source>
</reference>
<dbReference type="Proteomes" id="UP001500575">
    <property type="component" value="Unassembled WGS sequence"/>
</dbReference>
<dbReference type="EMBL" id="BAAAQQ010000002">
    <property type="protein sequence ID" value="GAA2116302.1"/>
    <property type="molecule type" value="Genomic_DNA"/>
</dbReference>
<dbReference type="Gene3D" id="2.60.40.1730">
    <property type="entry name" value="tricorn interacting facor f3 domain"/>
    <property type="match status" value="1"/>
</dbReference>
<dbReference type="InterPro" id="IPR050344">
    <property type="entry name" value="Peptidase_M1_aminopeptidases"/>
</dbReference>
<dbReference type="InterPro" id="IPR042097">
    <property type="entry name" value="Aminopeptidase_N-like_N_sf"/>
</dbReference>
<dbReference type="EC" id="3.4.11.2" evidence="4"/>
<evidence type="ECO:0000256" key="7">
    <source>
        <dbReference type="ARBA" id="ARBA00022723"/>
    </source>
</evidence>
<dbReference type="InterPro" id="IPR014782">
    <property type="entry name" value="Peptidase_M1_dom"/>
</dbReference>
<dbReference type="Pfam" id="PF17900">
    <property type="entry name" value="Peptidase_M1_N"/>
    <property type="match status" value="1"/>
</dbReference>
<evidence type="ECO:0000259" key="15">
    <source>
        <dbReference type="Pfam" id="PF17900"/>
    </source>
</evidence>
<keyword evidence="17" id="KW-1185">Reference proteome</keyword>